<accession>A0A9P8QB14</accession>
<dbReference type="AlphaFoldDB" id="A0A9P8QB14"/>
<organism evidence="2 3">
    <name type="scientific">Wickerhamomyces pijperi</name>
    <name type="common">Yeast</name>
    <name type="synonym">Pichia pijperi</name>
    <dbReference type="NCBI Taxonomy" id="599730"/>
    <lineage>
        <taxon>Eukaryota</taxon>
        <taxon>Fungi</taxon>
        <taxon>Dikarya</taxon>
        <taxon>Ascomycota</taxon>
        <taxon>Saccharomycotina</taxon>
        <taxon>Saccharomycetes</taxon>
        <taxon>Phaffomycetales</taxon>
        <taxon>Wickerhamomycetaceae</taxon>
        <taxon>Wickerhamomyces</taxon>
    </lineage>
</organism>
<proteinExistence type="predicted"/>
<sequence>MANLLEANRSLGNTKEESNPEVSARTLGITSKALAYCLMASCNKPGVLSPYCKIRFTNSTSTAPAPGNSLESLIKPLTEATPSSMALSMSSKLFLVAPLTMIVEVLVTSLSCLKIVTLSPPISLVSTTSMDPISSGIGAPNLVMLGQLTDTRAGNDDSHAGIVDLFHYLIQLSFFTFGEIQHFLGVMQQHGTFGFSLRYIERTREDHDLGILDVLDVAFWFVRENHTFDNLRVLQGTTHDLHDSDTVNVEGLRVLWWDHVEDGFADQFSKELF</sequence>
<reference evidence="2" key="2">
    <citation type="submission" date="2021-01" db="EMBL/GenBank/DDBJ databases">
        <authorList>
            <person name="Schikora-Tamarit M.A."/>
        </authorList>
    </citation>
    <scope>NUCLEOTIDE SEQUENCE</scope>
    <source>
        <strain evidence="2">CBS2887</strain>
    </source>
</reference>
<reference evidence="2" key="1">
    <citation type="journal article" date="2021" name="Open Biol.">
        <title>Shared evolutionary footprints suggest mitochondrial oxidative damage underlies multiple complex I losses in fungi.</title>
        <authorList>
            <person name="Schikora-Tamarit M.A."/>
            <person name="Marcet-Houben M."/>
            <person name="Nosek J."/>
            <person name="Gabaldon T."/>
        </authorList>
    </citation>
    <scope>NUCLEOTIDE SEQUENCE</scope>
    <source>
        <strain evidence="2">CBS2887</strain>
    </source>
</reference>
<keyword evidence="3" id="KW-1185">Reference proteome</keyword>
<dbReference type="EMBL" id="JAEUBG010000873">
    <property type="protein sequence ID" value="KAH3687277.1"/>
    <property type="molecule type" value="Genomic_DNA"/>
</dbReference>
<protein>
    <submittedName>
        <fullName evidence="2">Uncharacterized protein</fullName>
    </submittedName>
</protein>
<gene>
    <name evidence="2" type="ORF">WICPIJ_001739</name>
</gene>
<feature type="region of interest" description="Disordered" evidence="1">
    <location>
        <begin position="1"/>
        <end position="23"/>
    </location>
</feature>
<evidence type="ECO:0000313" key="2">
    <source>
        <dbReference type="EMBL" id="KAH3687277.1"/>
    </source>
</evidence>
<evidence type="ECO:0000313" key="3">
    <source>
        <dbReference type="Proteomes" id="UP000774326"/>
    </source>
</evidence>
<name>A0A9P8QB14_WICPI</name>
<dbReference type="Proteomes" id="UP000774326">
    <property type="component" value="Unassembled WGS sequence"/>
</dbReference>
<comment type="caution">
    <text evidence="2">The sequence shown here is derived from an EMBL/GenBank/DDBJ whole genome shotgun (WGS) entry which is preliminary data.</text>
</comment>
<evidence type="ECO:0000256" key="1">
    <source>
        <dbReference type="SAM" id="MobiDB-lite"/>
    </source>
</evidence>